<reference evidence="10 11" key="1">
    <citation type="journal article" date="2011" name="J. Bacteriol.">
        <title>Genome sequence of strain IMCC3088, a proteorhodopsin-containing marine bacterium belonging to the OM60/NOR5 clade.</title>
        <authorList>
            <person name="Jang Y."/>
            <person name="Oh H.M."/>
            <person name="Kang I."/>
            <person name="Lee K."/>
            <person name="Yang S.J."/>
            <person name="Cho J.C."/>
        </authorList>
    </citation>
    <scope>NUCLEOTIDE SEQUENCE [LARGE SCALE GENOMIC DNA]</scope>
    <source>
        <strain evidence="10 11">IMCC3088</strain>
    </source>
</reference>
<protein>
    <recommendedName>
        <fullName evidence="4">4-alpha-glucanotransferase</fullName>
        <ecNumber evidence="3">2.4.1.25</ecNumber>
    </recommendedName>
    <alternativeName>
        <fullName evidence="8">Amylomaltase</fullName>
    </alternativeName>
    <alternativeName>
        <fullName evidence="9">Disproportionating enzyme</fullName>
    </alternativeName>
</protein>
<evidence type="ECO:0000256" key="7">
    <source>
        <dbReference type="ARBA" id="ARBA00023277"/>
    </source>
</evidence>
<dbReference type="EMBL" id="AEIG01000002">
    <property type="protein sequence ID" value="EGG30972.1"/>
    <property type="molecule type" value="Genomic_DNA"/>
</dbReference>
<evidence type="ECO:0000256" key="2">
    <source>
        <dbReference type="ARBA" id="ARBA00005684"/>
    </source>
</evidence>
<evidence type="ECO:0000256" key="6">
    <source>
        <dbReference type="ARBA" id="ARBA00022679"/>
    </source>
</evidence>
<keyword evidence="6" id="KW-0808">Transferase</keyword>
<gene>
    <name evidence="10" type="ORF">IMCC3088_1284</name>
</gene>
<evidence type="ECO:0000256" key="8">
    <source>
        <dbReference type="ARBA" id="ARBA00031423"/>
    </source>
</evidence>
<dbReference type="Gene3D" id="3.20.20.80">
    <property type="entry name" value="Glycosidases"/>
    <property type="match status" value="1"/>
</dbReference>
<evidence type="ECO:0000313" key="10">
    <source>
        <dbReference type="EMBL" id="EGG30972.1"/>
    </source>
</evidence>
<proteinExistence type="inferred from homology"/>
<accession>F3KYB6</accession>
<evidence type="ECO:0000256" key="3">
    <source>
        <dbReference type="ARBA" id="ARBA00012560"/>
    </source>
</evidence>
<dbReference type="AlphaFoldDB" id="F3KYB6"/>
<dbReference type="InterPro" id="IPR003385">
    <property type="entry name" value="Glyco_hydro_77"/>
</dbReference>
<dbReference type="Pfam" id="PF02446">
    <property type="entry name" value="Glyco_hydro_77"/>
    <property type="match status" value="1"/>
</dbReference>
<comment type="similarity">
    <text evidence="2">Belongs to the disproportionating enzyme family.</text>
</comment>
<evidence type="ECO:0000256" key="5">
    <source>
        <dbReference type="ARBA" id="ARBA00022676"/>
    </source>
</evidence>
<evidence type="ECO:0000256" key="4">
    <source>
        <dbReference type="ARBA" id="ARBA00020295"/>
    </source>
</evidence>
<keyword evidence="5" id="KW-0328">Glycosyltransferase</keyword>
<comment type="catalytic activity">
    <reaction evidence="1">
        <text>Transfers a segment of a (1-&gt;4)-alpha-D-glucan to a new position in an acceptor, which may be glucose or a (1-&gt;4)-alpha-D-glucan.</text>
        <dbReference type="EC" id="2.4.1.25"/>
    </reaction>
</comment>
<sequence length="126" mass="14165">MDIDQRLQYGLVDEHSAKSQRHSRAVQKQQLIALLHDHDVWPDLAVPQACDEALCLAIYRFCAKGASPWVILQLDDLVGADTPVNIPGTFLEYDNWSRKLPGLDLADIQGPWSKLFEQLALDRASV</sequence>
<dbReference type="STRING" id="2518989.IMCC3088_1284"/>
<dbReference type="GO" id="GO:0004134">
    <property type="term" value="F:4-alpha-glucanotransferase activity"/>
    <property type="evidence" value="ECO:0007669"/>
    <property type="project" value="UniProtKB-EC"/>
</dbReference>
<keyword evidence="11" id="KW-1185">Reference proteome</keyword>
<dbReference type="Proteomes" id="UP000005615">
    <property type="component" value="Unassembled WGS sequence"/>
</dbReference>
<evidence type="ECO:0000313" key="11">
    <source>
        <dbReference type="Proteomes" id="UP000005615"/>
    </source>
</evidence>
<dbReference type="GO" id="GO:0005975">
    <property type="term" value="P:carbohydrate metabolic process"/>
    <property type="evidence" value="ECO:0007669"/>
    <property type="project" value="InterPro"/>
</dbReference>
<dbReference type="SUPFAM" id="SSF51445">
    <property type="entry name" value="(Trans)glycosidases"/>
    <property type="match status" value="1"/>
</dbReference>
<organism evidence="10 11">
    <name type="scientific">Aequoribacter fuscus</name>
    <dbReference type="NCBI Taxonomy" id="2518989"/>
    <lineage>
        <taxon>Bacteria</taxon>
        <taxon>Pseudomonadati</taxon>
        <taxon>Pseudomonadota</taxon>
        <taxon>Gammaproteobacteria</taxon>
        <taxon>Cellvibrionales</taxon>
        <taxon>Halieaceae</taxon>
        <taxon>Aequoribacter</taxon>
    </lineage>
</organism>
<name>F3KYB6_9GAMM</name>
<dbReference type="eggNOG" id="COG1640">
    <property type="taxonomic scope" value="Bacteria"/>
</dbReference>
<keyword evidence="7" id="KW-0119">Carbohydrate metabolism</keyword>
<comment type="caution">
    <text evidence="10">The sequence shown here is derived from an EMBL/GenBank/DDBJ whole genome shotgun (WGS) entry which is preliminary data.</text>
</comment>
<dbReference type="InterPro" id="IPR017853">
    <property type="entry name" value="GH"/>
</dbReference>
<dbReference type="EC" id="2.4.1.25" evidence="3"/>
<evidence type="ECO:0000256" key="9">
    <source>
        <dbReference type="ARBA" id="ARBA00031501"/>
    </source>
</evidence>
<evidence type="ECO:0000256" key="1">
    <source>
        <dbReference type="ARBA" id="ARBA00000439"/>
    </source>
</evidence>